<dbReference type="GO" id="GO:0000774">
    <property type="term" value="F:adenyl-nucleotide exchange factor activity"/>
    <property type="evidence" value="ECO:0007669"/>
    <property type="project" value="InterPro"/>
</dbReference>
<dbReference type="InterPro" id="IPR013805">
    <property type="entry name" value="GrpE_CC"/>
</dbReference>
<dbReference type="PANTHER" id="PTHR21237">
    <property type="entry name" value="GRPE PROTEIN"/>
    <property type="match status" value="1"/>
</dbReference>
<evidence type="ECO:0000313" key="7">
    <source>
        <dbReference type="Proteomes" id="UP000177987"/>
    </source>
</evidence>
<dbReference type="InterPro" id="IPR009012">
    <property type="entry name" value="GrpE_head"/>
</dbReference>
<dbReference type="GO" id="GO:0051082">
    <property type="term" value="F:unfolded protein binding"/>
    <property type="evidence" value="ECO:0007669"/>
    <property type="project" value="TreeGrafter"/>
</dbReference>
<keyword evidence="3" id="KW-0963">Cytoplasm</keyword>
<dbReference type="SUPFAM" id="SSF51064">
    <property type="entry name" value="Head domain of nucleotide exchange factor GrpE"/>
    <property type="match status" value="1"/>
</dbReference>
<dbReference type="AlphaFoldDB" id="A0A1G2SDL1"/>
<evidence type="ECO:0000256" key="2">
    <source>
        <dbReference type="ARBA" id="ARBA00023186"/>
    </source>
</evidence>
<name>A0A1G2SDL1_9BACT</name>
<dbReference type="GO" id="GO:0051087">
    <property type="term" value="F:protein-folding chaperone binding"/>
    <property type="evidence" value="ECO:0007669"/>
    <property type="project" value="InterPro"/>
</dbReference>
<keyword evidence="3" id="KW-0346">Stress response</keyword>
<dbReference type="EMBL" id="MHUW01000022">
    <property type="protein sequence ID" value="OHA82772.1"/>
    <property type="molecule type" value="Genomic_DNA"/>
</dbReference>
<dbReference type="InterPro" id="IPR000740">
    <property type="entry name" value="GrpE"/>
</dbReference>
<dbReference type="PANTHER" id="PTHR21237:SF23">
    <property type="entry name" value="GRPE PROTEIN HOMOLOG, MITOCHONDRIAL"/>
    <property type="match status" value="1"/>
</dbReference>
<evidence type="ECO:0000256" key="4">
    <source>
        <dbReference type="RuleBase" id="RU004478"/>
    </source>
</evidence>
<dbReference type="Gene3D" id="2.30.22.10">
    <property type="entry name" value="Head domain of nucleotide exchange factor GrpE"/>
    <property type="match status" value="1"/>
</dbReference>
<dbReference type="GO" id="GO:0042803">
    <property type="term" value="F:protein homodimerization activity"/>
    <property type="evidence" value="ECO:0007669"/>
    <property type="project" value="InterPro"/>
</dbReference>
<dbReference type="Gene3D" id="3.90.20.20">
    <property type="match status" value="1"/>
</dbReference>
<dbReference type="SUPFAM" id="SSF58014">
    <property type="entry name" value="Coiled-coil domain of nucleotide exchange factor GrpE"/>
    <property type="match status" value="1"/>
</dbReference>
<comment type="caution">
    <text evidence="6">The sequence shown here is derived from an EMBL/GenBank/DDBJ whole genome shotgun (WGS) entry which is preliminary data.</text>
</comment>
<dbReference type="Proteomes" id="UP000177987">
    <property type="component" value="Unassembled WGS sequence"/>
</dbReference>
<keyword evidence="2 3" id="KW-0143">Chaperone</keyword>
<comment type="similarity">
    <text evidence="1 3 4">Belongs to the GrpE family.</text>
</comment>
<dbReference type="Pfam" id="PF01025">
    <property type="entry name" value="GrpE"/>
    <property type="match status" value="1"/>
</dbReference>
<dbReference type="PRINTS" id="PR00773">
    <property type="entry name" value="GRPEPROTEIN"/>
</dbReference>
<comment type="function">
    <text evidence="3">Participates actively in the response to hyperosmotic and heat shock by preventing the aggregation of stress-denatured proteins, in association with DnaK and GrpE. It is the nucleotide exchange factor for DnaK and may function as a thermosensor. Unfolded proteins bind initially to DnaJ; upon interaction with the DnaJ-bound protein, DnaK hydrolyzes its bound ATP, resulting in the formation of a stable complex. GrpE releases ADP from DnaK; ATP binding to DnaK triggers the release of the substrate protein, thus completing the reaction cycle. Several rounds of ATP-dependent interactions between DnaJ, DnaK and GrpE are required for fully efficient folding.</text>
</comment>
<reference evidence="6 7" key="1">
    <citation type="journal article" date="2016" name="Nat. Commun.">
        <title>Thousands of microbial genomes shed light on interconnected biogeochemical processes in an aquifer system.</title>
        <authorList>
            <person name="Anantharaman K."/>
            <person name="Brown C.T."/>
            <person name="Hug L.A."/>
            <person name="Sharon I."/>
            <person name="Castelle C.J."/>
            <person name="Probst A.J."/>
            <person name="Thomas B.C."/>
            <person name="Singh A."/>
            <person name="Wilkins M.J."/>
            <person name="Karaoz U."/>
            <person name="Brodie E.L."/>
            <person name="Williams K.H."/>
            <person name="Hubbard S.S."/>
            <person name="Banfield J.F."/>
        </authorList>
    </citation>
    <scope>NUCLEOTIDE SEQUENCE [LARGE SCALE GENOMIC DNA]</scope>
</reference>
<comment type="subunit">
    <text evidence="3">Homodimer.</text>
</comment>
<feature type="region of interest" description="Disordered" evidence="5">
    <location>
        <begin position="1"/>
        <end position="24"/>
    </location>
</feature>
<evidence type="ECO:0000256" key="1">
    <source>
        <dbReference type="ARBA" id="ARBA00009054"/>
    </source>
</evidence>
<proteinExistence type="inferred from homology"/>
<dbReference type="HAMAP" id="MF_01151">
    <property type="entry name" value="GrpE"/>
    <property type="match status" value="1"/>
</dbReference>
<gene>
    <name evidence="3" type="primary">grpE</name>
    <name evidence="6" type="ORF">A2937_02985</name>
</gene>
<accession>A0A1G2SDL1</accession>
<evidence type="ECO:0000313" key="6">
    <source>
        <dbReference type="EMBL" id="OHA82772.1"/>
    </source>
</evidence>
<sequence>MTDTEYEEKDEKIGNMDSQGEALDTEATDTYIDDVQFESEDESENIAGTLKKLREKLRTCEQEKKDNLDGWQRMRADFANARKDEETRRGDMIKFASEGLVEDMLPVLDSFSMAFANKEAWEKVDASWRKGVEYIYSQMFSVLEARGLSEIGVVGEKIDPRIHIAMEGIPTDENKVDTVVEIVQKGYRLHSKVIRPAKVKAGVQK</sequence>
<evidence type="ECO:0000256" key="5">
    <source>
        <dbReference type="SAM" id="MobiDB-lite"/>
    </source>
</evidence>
<dbReference type="GO" id="GO:0005737">
    <property type="term" value="C:cytoplasm"/>
    <property type="evidence" value="ECO:0007669"/>
    <property type="project" value="UniProtKB-SubCell"/>
</dbReference>
<dbReference type="GO" id="GO:0006457">
    <property type="term" value="P:protein folding"/>
    <property type="evidence" value="ECO:0007669"/>
    <property type="project" value="InterPro"/>
</dbReference>
<protein>
    <recommendedName>
        <fullName evidence="3">Protein GrpE</fullName>
    </recommendedName>
    <alternativeName>
        <fullName evidence="3">HSP-70 cofactor</fullName>
    </alternativeName>
</protein>
<comment type="subcellular location">
    <subcellularLocation>
        <location evidence="3">Cytoplasm</location>
    </subcellularLocation>
</comment>
<dbReference type="CDD" id="cd00446">
    <property type="entry name" value="GrpE"/>
    <property type="match status" value="1"/>
</dbReference>
<dbReference type="STRING" id="1802727.A2937_02985"/>
<organism evidence="6 7">
    <name type="scientific">Candidatus Yonathbacteria bacterium RIFCSPLOWO2_01_FULL_47_33b</name>
    <dbReference type="NCBI Taxonomy" id="1802727"/>
    <lineage>
        <taxon>Bacteria</taxon>
        <taxon>Candidatus Yonathiibacteriota</taxon>
    </lineage>
</organism>
<evidence type="ECO:0000256" key="3">
    <source>
        <dbReference type="HAMAP-Rule" id="MF_01151"/>
    </source>
</evidence>